<dbReference type="SUPFAM" id="SSF50242">
    <property type="entry name" value="TIMP-like"/>
    <property type="match status" value="1"/>
</dbReference>
<feature type="binding site" evidence="15">
    <location>
        <position position="24"/>
    </location>
    <ligand>
        <name>Zn(2+)</name>
        <dbReference type="ChEBI" id="CHEBI:29105"/>
        <note>ligand shared with metalloproteinase partner</note>
    </ligand>
</feature>
<keyword evidence="12" id="KW-0481">Metalloenzyme inhibitor</keyword>
<dbReference type="Gene3D" id="2.40.50.120">
    <property type="match status" value="1"/>
</dbReference>
<sequence>MTPWLGLVVLLGTWSLGYWGAEACTCSPTHPQEAFCNSDIVIRARVVGKKLVKEGPYGTLIYTIKQMKMYRGFTKMPHVQYIHTEASESLCGVKLEVNKYQYLLTGRIFDGKVYIGLCNFVERWDQLTISQRKGLNYRYHLGCNCKIKTCYYPPCFVSSKNECVWTDMAASFGYPGHQTKHYACIRQKGGSCSWYRGWAPPDKTIINATDP</sequence>
<dbReference type="PANTHER" id="PTHR11844:SF22">
    <property type="entry name" value="METALLOPROTEINASE INHIBITOR 3"/>
    <property type="match status" value="1"/>
</dbReference>
<evidence type="ECO:0000313" key="20">
    <source>
        <dbReference type="Proteomes" id="UP000527355"/>
    </source>
</evidence>
<comment type="subcellular location">
    <subcellularLocation>
        <location evidence="1">Secreted</location>
        <location evidence="1">Extracellular space</location>
        <location evidence="1">Extracellular matrix</location>
    </subcellularLocation>
</comment>
<dbReference type="PANTHER" id="PTHR11844">
    <property type="entry name" value="METALLOPROTEASE INHIBITOR"/>
    <property type="match status" value="1"/>
</dbReference>
<evidence type="ECO:0000256" key="4">
    <source>
        <dbReference type="ARBA" id="ARBA00022525"/>
    </source>
</evidence>
<evidence type="ECO:0000256" key="9">
    <source>
        <dbReference type="ARBA" id="ARBA00022729"/>
    </source>
</evidence>
<dbReference type="FunFam" id="2.40.50.120:FF:000005">
    <property type="entry name" value="Metalloproteinase inhibitor 3 precursor"/>
    <property type="match status" value="1"/>
</dbReference>
<organism evidence="19 20">
    <name type="scientific">Myotis myotis</name>
    <name type="common">Greater mouse-eared bat</name>
    <name type="synonym">Vespertilio myotis</name>
    <dbReference type="NCBI Taxonomy" id="51298"/>
    <lineage>
        <taxon>Eukaryota</taxon>
        <taxon>Metazoa</taxon>
        <taxon>Chordata</taxon>
        <taxon>Craniata</taxon>
        <taxon>Vertebrata</taxon>
        <taxon>Euteleostomi</taxon>
        <taxon>Mammalia</taxon>
        <taxon>Eutheria</taxon>
        <taxon>Laurasiatheria</taxon>
        <taxon>Chiroptera</taxon>
        <taxon>Yangochiroptera</taxon>
        <taxon>Vespertilionidae</taxon>
        <taxon>Myotis</taxon>
    </lineage>
</organism>
<evidence type="ECO:0000256" key="3">
    <source>
        <dbReference type="ARBA" id="ARBA00013517"/>
    </source>
</evidence>
<dbReference type="Gene3D" id="3.90.370.10">
    <property type="entry name" value="Tissue inhibitor of metalloproteinase-1. Chain B, domain 1"/>
    <property type="match status" value="1"/>
</dbReference>
<evidence type="ECO:0000259" key="18">
    <source>
        <dbReference type="PROSITE" id="PS50189"/>
    </source>
</evidence>
<dbReference type="InterPro" id="IPR008993">
    <property type="entry name" value="TIMP-like_OB-fold"/>
</dbReference>
<evidence type="ECO:0000256" key="14">
    <source>
        <dbReference type="ARBA" id="ARBA00063810"/>
    </source>
</evidence>
<comment type="caution">
    <text evidence="19">The sequence shown here is derived from an EMBL/GenBank/DDBJ whole genome shotgun (WGS) entry which is preliminary data.</text>
</comment>
<dbReference type="SMART" id="SM00206">
    <property type="entry name" value="NTR"/>
    <property type="match status" value="1"/>
</dbReference>
<dbReference type="InterPro" id="IPR027465">
    <property type="entry name" value="TIMP_C"/>
</dbReference>
<feature type="signal peptide" evidence="17">
    <location>
        <begin position="1"/>
        <end position="23"/>
    </location>
</feature>
<evidence type="ECO:0000256" key="8">
    <source>
        <dbReference type="ARBA" id="ARBA00022723"/>
    </source>
</evidence>
<feature type="disulfide bond" evidence="16">
    <location>
        <begin position="36"/>
        <end position="143"/>
    </location>
</feature>
<feature type="disulfide bond" evidence="16">
    <location>
        <begin position="145"/>
        <end position="192"/>
    </location>
</feature>
<dbReference type="GO" id="GO:0046872">
    <property type="term" value="F:metal ion binding"/>
    <property type="evidence" value="ECO:0007669"/>
    <property type="project" value="UniProtKB-KW"/>
</dbReference>
<feature type="chain" id="PRO_5029611821" description="Metalloproteinase inhibitor 3" evidence="17">
    <location>
        <begin position="24"/>
        <end position="211"/>
    </location>
</feature>
<reference evidence="19 20" key="1">
    <citation type="journal article" date="2020" name="Nature">
        <title>Six reference-quality genomes reveal evolution of bat adaptations.</title>
        <authorList>
            <person name="Jebb D."/>
            <person name="Huang Z."/>
            <person name="Pippel M."/>
            <person name="Hughes G.M."/>
            <person name="Lavrichenko K."/>
            <person name="Devanna P."/>
            <person name="Winkler S."/>
            <person name="Jermiin L.S."/>
            <person name="Skirmuntt E.C."/>
            <person name="Katzourakis A."/>
            <person name="Burkitt-Gray L."/>
            <person name="Ray D.A."/>
            <person name="Sullivan K.A.M."/>
            <person name="Roscito J.G."/>
            <person name="Kirilenko B.M."/>
            <person name="Davalos L.M."/>
            <person name="Corthals A.P."/>
            <person name="Power M.L."/>
            <person name="Jones G."/>
            <person name="Ransome R.D."/>
            <person name="Dechmann D.K.N."/>
            <person name="Locatelli A.G."/>
            <person name="Puechmaille S.J."/>
            <person name="Fedrigo O."/>
            <person name="Jarvis E.D."/>
            <person name="Hiller M."/>
            <person name="Vernes S.C."/>
            <person name="Myers E.W."/>
            <person name="Teeling E.C."/>
        </authorList>
    </citation>
    <scope>NUCLEOTIDE SEQUENCE [LARGE SCALE GENOMIC DNA]</scope>
    <source>
        <strain evidence="19">MMyoMyo1</strain>
        <tissue evidence="19">Flight muscle</tissue>
    </source>
</reference>
<feature type="domain" description="NTR" evidence="18">
    <location>
        <begin position="24"/>
        <end position="143"/>
    </location>
</feature>
<keyword evidence="4" id="KW-0964">Secreted</keyword>
<dbReference type="PROSITE" id="PS50189">
    <property type="entry name" value="NTR"/>
    <property type="match status" value="1"/>
</dbReference>
<evidence type="ECO:0000256" key="7">
    <source>
        <dbReference type="ARBA" id="ARBA00022690"/>
    </source>
</evidence>
<dbReference type="AlphaFoldDB" id="A0A7J7Z9E3"/>
<keyword evidence="6" id="KW-0483">Metalloprotease inhibitor</keyword>
<evidence type="ECO:0000256" key="12">
    <source>
        <dbReference type="ARBA" id="ARBA00023215"/>
    </source>
</evidence>
<proteinExistence type="inferred from homology"/>
<protein>
    <recommendedName>
        <fullName evidence="3">Metalloproteinase inhibitor 3</fullName>
    </recommendedName>
    <alternativeName>
        <fullName evidence="13">Tissue inhibitor of metalloproteinases 3</fullName>
    </alternativeName>
</protein>
<evidence type="ECO:0000256" key="11">
    <source>
        <dbReference type="ARBA" id="ARBA00023157"/>
    </source>
</evidence>
<feature type="disulfide bond" evidence="16">
    <location>
        <begin position="150"/>
        <end position="155"/>
    </location>
</feature>
<evidence type="ECO:0000256" key="16">
    <source>
        <dbReference type="PIRSR" id="PIRSR601820-3"/>
    </source>
</evidence>
<dbReference type="EMBL" id="JABWUV010000003">
    <property type="protein sequence ID" value="KAF6370862.1"/>
    <property type="molecule type" value="Genomic_DNA"/>
</dbReference>
<accession>A0A7J7Z9E3</accession>
<evidence type="ECO:0000256" key="1">
    <source>
        <dbReference type="ARBA" id="ARBA00004498"/>
    </source>
</evidence>
<keyword evidence="20" id="KW-1185">Reference proteome</keyword>
<dbReference type="GO" id="GO:0051045">
    <property type="term" value="P:negative regulation of membrane protein ectodomain proteolysis"/>
    <property type="evidence" value="ECO:0007669"/>
    <property type="project" value="TreeGrafter"/>
</dbReference>
<keyword evidence="11 16" id="KW-1015">Disulfide bond</keyword>
<dbReference type="InterPro" id="IPR001820">
    <property type="entry name" value="TIMP"/>
</dbReference>
<name>A0A7J7Z9E3_MYOMY</name>
<evidence type="ECO:0000256" key="13">
    <source>
        <dbReference type="ARBA" id="ARBA00030101"/>
    </source>
</evidence>
<dbReference type="GO" id="GO:0002020">
    <property type="term" value="F:protease binding"/>
    <property type="evidence" value="ECO:0007669"/>
    <property type="project" value="TreeGrafter"/>
</dbReference>
<dbReference type="PROSITE" id="PS00288">
    <property type="entry name" value="TIMP"/>
    <property type="match status" value="1"/>
</dbReference>
<dbReference type="InterPro" id="IPR001134">
    <property type="entry name" value="Netrin_domain"/>
</dbReference>
<dbReference type="CDD" id="cd03585">
    <property type="entry name" value="NTR_TIMP"/>
    <property type="match status" value="1"/>
</dbReference>
<feature type="disulfide bond" evidence="16">
    <location>
        <begin position="163"/>
        <end position="184"/>
    </location>
</feature>
<dbReference type="VEuPathDB" id="HostDB:GeneID_118650002"/>
<dbReference type="GO" id="GO:0034097">
    <property type="term" value="P:response to cytokine"/>
    <property type="evidence" value="ECO:0007669"/>
    <property type="project" value="TreeGrafter"/>
</dbReference>
<dbReference type="GO" id="GO:0008191">
    <property type="term" value="F:metalloendopeptidase inhibitor activity"/>
    <property type="evidence" value="ECO:0007669"/>
    <property type="project" value="InterPro"/>
</dbReference>
<dbReference type="FunFam" id="3.90.370.10:FF:000001">
    <property type="entry name" value="Metalloproteinase inhibitor 3"/>
    <property type="match status" value="1"/>
</dbReference>
<evidence type="ECO:0000256" key="2">
    <source>
        <dbReference type="ARBA" id="ARBA00011027"/>
    </source>
</evidence>
<keyword evidence="10 15" id="KW-0862">Zinc</keyword>
<keyword evidence="5" id="KW-0272">Extracellular matrix</keyword>
<dbReference type="GO" id="GO:0005615">
    <property type="term" value="C:extracellular space"/>
    <property type="evidence" value="ECO:0007669"/>
    <property type="project" value="TreeGrafter"/>
</dbReference>
<dbReference type="InterPro" id="IPR030490">
    <property type="entry name" value="TIMP_CS"/>
</dbReference>
<evidence type="ECO:0000256" key="15">
    <source>
        <dbReference type="PIRSR" id="PIRSR601820-1"/>
    </source>
</evidence>
<feature type="disulfide bond" evidence="16">
    <location>
        <begin position="24"/>
        <end position="91"/>
    </location>
</feature>
<dbReference type="OrthoDB" id="6041373at2759"/>
<evidence type="ECO:0000256" key="6">
    <source>
        <dbReference type="ARBA" id="ARBA00022608"/>
    </source>
</evidence>
<dbReference type="Proteomes" id="UP000527355">
    <property type="component" value="Unassembled WGS sequence"/>
</dbReference>
<feature type="disulfide bond" evidence="16">
    <location>
        <begin position="26"/>
        <end position="118"/>
    </location>
</feature>
<dbReference type="Pfam" id="PF00965">
    <property type="entry name" value="TIMP"/>
    <property type="match status" value="1"/>
</dbReference>
<evidence type="ECO:0000256" key="5">
    <source>
        <dbReference type="ARBA" id="ARBA00022530"/>
    </source>
</evidence>
<keyword evidence="7" id="KW-0646">Protease inhibitor</keyword>
<comment type="similarity">
    <text evidence="2">Belongs to the protease inhibitor I35 (TIMP) family.</text>
</comment>
<evidence type="ECO:0000313" key="19">
    <source>
        <dbReference type="EMBL" id="KAF6370862.1"/>
    </source>
</evidence>
<evidence type="ECO:0000256" key="17">
    <source>
        <dbReference type="SAM" id="SignalP"/>
    </source>
</evidence>
<evidence type="ECO:0000256" key="10">
    <source>
        <dbReference type="ARBA" id="ARBA00022833"/>
    </source>
</evidence>
<keyword evidence="9 17" id="KW-0732">Signal</keyword>
<comment type="subunit">
    <text evidence="14">Interacts with EFEMP1. Interacts with KDR.</text>
</comment>
<dbReference type="GO" id="GO:0009725">
    <property type="term" value="P:response to hormone"/>
    <property type="evidence" value="ECO:0007669"/>
    <property type="project" value="TreeGrafter"/>
</dbReference>
<gene>
    <name evidence="19" type="ORF">mMyoMyo1_019127</name>
</gene>
<dbReference type="GO" id="GO:0031012">
    <property type="term" value="C:extracellular matrix"/>
    <property type="evidence" value="ECO:0007669"/>
    <property type="project" value="TreeGrafter"/>
</dbReference>
<keyword evidence="8 15" id="KW-0479">Metal-binding</keyword>